<proteinExistence type="predicted"/>
<sequence>MDKNLPLDEWTESDVGEWLHSIRLKKEYIDKLVEEEVSGPVLKEITEEFLKRFGMKQGPIQLLIRKRDELLSGNKVTKPEHGATTNTQGNSSTQNASVPQQSEIECKSPLETVSAPPEDSKTTAQTHKNNPEEKLTKSAKALPPTSEDNETGKSARAVENEGKIPQLPLINFRPFDKEVGIFRYVKNQVFEPETGVKDLITPCHEYKSLINATKLDRTRLQAKFAYEVIRFGCACMNTRTNGTIHFGVMDSVEDKTYQHGEIVGIPVNDQDWYVDALDYIERCFSKEHHEVARSCIRPPRFIEVVQKDSKEHKFVVEVDIVPQVMSVKNKVFQVNLPKFNEKSNKVSLEKRAMYRRVGAKSETVQEEDTVSFIQGLQEVDLRREKAESKSDSQISAPENLRRKLVLLTGGKEYMDDTLWYIVVSNKYEQDHLKNLNFLMRLNIFCVFDFDADSDETGLCSKYKEHHARNIHSLTSYSNDNGLSTSELKKSLGLFDQTSWIFCNGRNYYRGGDEPCDEDTWIRMKKKYLKKAVSLICNYIFPKGCFAVIFLLMSQVEKPLVETFHEFFAEMNGTEDIICIAENKEYYDKWASLAQTSCNMTILEQRSIVGIPLSHIDATVQNMFPVANSSRNLPVFSKGVCVLETPAEERMHSLEILCVNECNDKNLDLLSKEEIKELERTFYRGGKITWKHFWLSDQKKCGEFIERDACNKVQDILDGIIHENTVQLPVARIKIYHHPGSGGSTVARQVLWNNKRELRCAIVKSSCVFSMVSQHAVKLREYDEANPNQCLPVLLLIEDCEEDYLDDLRHELSEAMVCKKIIYSKPCFILMSCKRSNAPGDLCKASPHDTITITHKLSPKEKLAFSKKAEELKKEFPSSELILTFVLMSHEFNDSYVTDFVQNVLKGIDHSANVTRLMRYVALLNGYVQNSYISVSHCEAFLGLGAHTQDQHTSIRQGNLKSSLSEQARLLFIELRETTTWISSIQIIHPLVAKEVLNQLSGRCSQSDIAKDLLEEKVLLQHRFGRDEFIKFIRDLFLRRHRKSRGDTVDTFFSPLIEHVCQVEKNREKAIKLLEAAYERFDKDPFFAQQIARLNYTHEKFEEAKKWAENAKAHLPGDSYILDTEGQVYKKWFYVLLDKKKTDTTPEGDIELIEIGLKSMECFRAAERAAKSEMDTMNNSGYFGEVDVGCRLLKKLATHVAFSKDSGKEDTELINYLLTDYIPDEINKPWFKLHGRLKGLYQNIYNALEWIADDVGYFQSEKIENGEQASEIEEHVYSPRKWLLDKTEAFARFFSSELLTSYSEVEPESQLVRKMNIYKLGGGSMATILSLLSDAKEERAAKKLETILNLYPDNNRQAGLDDASLRNYIMSHIALGCTKPGSSKLLSFQELRDLSKRFLNTRKTFPPCAYLLIFLLFWPDEKVDKKPDADKDNILNMALQTAKRLHDIKIKNVPVRKKRINVLFFLGRGHGLQKIMYRSKIEKQIEGPLNERRMKWANGDVWKLDSVHRLLKPVLGWTENGKVYARGHYEKQKIEILPLNSSSVPHGNENVSFNLGFTYIGFVAYNIQVPEK</sequence>
<evidence type="ECO:0000256" key="1">
    <source>
        <dbReference type="SAM" id="MobiDB-lite"/>
    </source>
</evidence>
<dbReference type="InterPro" id="IPR013761">
    <property type="entry name" value="SAM/pointed_sf"/>
</dbReference>
<name>A0A8C5R4V7_9ANUR</name>
<reference evidence="3" key="2">
    <citation type="submission" date="2025-09" db="UniProtKB">
        <authorList>
            <consortium name="Ensembl"/>
        </authorList>
    </citation>
    <scope>IDENTIFICATION</scope>
</reference>
<dbReference type="SUPFAM" id="SSF47769">
    <property type="entry name" value="SAM/Pointed domain"/>
    <property type="match status" value="1"/>
</dbReference>
<dbReference type="GeneTree" id="ENSGT00390000013973"/>
<accession>A0A8C5R4V7</accession>
<evidence type="ECO:0000313" key="4">
    <source>
        <dbReference type="Proteomes" id="UP000694569"/>
    </source>
</evidence>
<evidence type="ECO:0000313" key="3">
    <source>
        <dbReference type="Ensembl" id="ENSLLEP00000046402.1"/>
    </source>
</evidence>
<dbReference type="FunFam" id="1.10.150.50:FF:000126">
    <property type="entry name" value="Zmp:0000000735"/>
    <property type="match status" value="1"/>
</dbReference>
<dbReference type="PANTHER" id="PTHR16155">
    <property type="entry name" value="DED DOMAIN-CONTAINING PROTEIN"/>
    <property type="match status" value="1"/>
</dbReference>
<dbReference type="Gene3D" id="1.10.150.50">
    <property type="entry name" value="Transcription Factor, Ets-1"/>
    <property type="match status" value="1"/>
</dbReference>
<evidence type="ECO:0000259" key="2">
    <source>
        <dbReference type="PROSITE" id="PS50105"/>
    </source>
</evidence>
<dbReference type="InterPro" id="IPR011990">
    <property type="entry name" value="TPR-like_helical_dom_sf"/>
</dbReference>
<reference evidence="3" key="1">
    <citation type="submission" date="2025-08" db="UniProtKB">
        <authorList>
            <consortium name="Ensembl"/>
        </authorList>
    </citation>
    <scope>IDENTIFICATION</scope>
</reference>
<dbReference type="OrthoDB" id="2337140at2759"/>
<dbReference type="InterPro" id="IPR001660">
    <property type="entry name" value="SAM"/>
</dbReference>
<feature type="region of interest" description="Disordered" evidence="1">
    <location>
        <begin position="73"/>
        <end position="160"/>
    </location>
</feature>
<dbReference type="PANTHER" id="PTHR16155:SF3">
    <property type="entry name" value="STERILE ALPHA MOTIF DOMAIN-CONTAINING PROTEIN 9-LIKE"/>
    <property type="match status" value="1"/>
</dbReference>
<feature type="compositionally biased region" description="Low complexity" evidence="1">
    <location>
        <begin position="82"/>
        <end position="97"/>
    </location>
</feature>
<feature type="compositionally biased region" description="Basic and acidic residues" evidence="1">
    <location>
        <begin position="150"/>
        <end position="160"/>
    </location>
</feature>
<dbReference type="Proteomes" id="UP000694569">
    <property type="component" value="Unplaced"/>
</dbReference>
<dbReference type="GO" id="GO:0005737">
    <property type="term" value="C:cytoplasm"/>
    <property type="evidence" value="ECO:0007669"/>
    <property type="project" value="TreeGrafter"/>
</dbReference>
<keyword evidence="4" id="KW-1185">Reference proteome</keyword>
<dbReference type="Ensembl" id="ENSLLET00000048242.1">
    <property type="protein sequence ID" value="ENSLLEP00000046402.1"/>
    <property type="gene ID" value="ENSLLEG00000029418.1"/>
</dbReference>
<dbReference type="SMART" id="SM00454">
    <property type="entry name" value="SAM"/>
    <property type="match status" value="1"/>
</dbReference>
<dbReference type="Pfam" id="PF00536">
    <property type="entry name" value="SAM_1"/>
    <property type="match status" value="1"/>
</dbReference>
<protein>
    <recommendedName>
        <fullName evidence="2">SAM domain-containing protein</fullName>
    </recommendedName>
</protein>
<dbReference type="SUPFAM" id="SSF48452">
    <property type="entry name" value="TPR-like"/>
    <property type="match status" value="1"/>
</dbReference>
<organism evidence="3 4">
    <name type="scientific">Leptobrachium leishanense</name>
    <name type="common">Leishan spiny toad</name>
    <dbReference type="NCBI Taxonomy" id="445787"/>
    <lineage>
        <taxon>Eukaryota</taxon>
        <taxon>Metazoa</taxon>
        <taxon>Chordata</taxon>
        <taxon>Craniata</taxon>
        <taxon>Vertebrata</taxon>
        <taxon>Euteleostomi</taxon>
        <taxon>Amphibia</taxon>
        <taxon>Batrachia</taxon>
        <taxon>Anura</taxon>
        <taxon>Pelobatoidea</taxon>
        <taxon>Megophryidae</taxon>
        <taxon>Leptobrachium</taxon>
    </lineage>
</organism>
<feature type="domain" description="SAM" evidence="2">
    <location>
        <begin position="10"/>
        <end position="55"/>
    </location>
</feature>
<dbReference type="PROSITE" id="PS50105">
    <property type="entry name" value="SAM_DOMAIN"/>
    <property type="match status" value="1"/>
</dbReference>